<reference evidence="1 2" key="1">
    <citation type="submission" date="2019-06" db="EMBL/GenBank/DDBJ databases">
        <title>Lysobacter alkalisoli sp. nov. isolated from saline-alkali soil.</title>
        <authorList>
            <person name="Sun J.-Q."/>
            <person name="Xu L."/>
        </authorList>
    </citation>
    <scope>NUCLEOTIDE SEQUENCE [LARGE SCALE GENOMIC DNA]</scope>
    <source>
        <strain evidence="1 2">SJ-36</strain>
    </source>
</reference>
<evidence type="ECO:0000313" key="1">
    <source>
        <dbReference type="EMBL" id="QDH70716.1"/>
    </source>
</evidence>
<protein>
    <submittedName>
        <fullName evidence="1">Uncharacterized protein</fullName>
    </submittedName>
</protein>
<dbReference type="Proteomes" id="UP000317199">
    <property type="component" value="Chromosome"/>
</dbReference>
<accession>A0A514BTL6</accession>
<dbReference type="KEGG" id="lyj:FKV23_11970"/>
<organism evidence="1 2">
    <name type="scientific">Marilutibacter alkalisoli</name>
    <dbReference type="NCBI Taxonomy" id="2591633"/>
    <lineage>
        <taxon>Bacteria</taxon>
        <taxon>Pseudomonadati</taxon>
        <taxon>Pseudomonadota</taxon>
        <taxon>Gammaproteobacteria</taxon>
        <taxon>Lysobacterales</taxon>
        <taxon>Lysobacteraceae</taxon>
        <taxon>Marilutibacter</taxon>
    </lineage>
</organism>
<gene>
    <name evidence="1" type="ORF">FKV23_11970</name>
</gene>
<dbReference type="AlphaFoldDB" id="A0A514BTL6"/>
<dbReference type="SUPFAM" id="SSF63829">
    <property type="entry name" value="Calcium-dependent phosphotriesterase"/>
    <property type="match status" value="1"/>
</dbReference>
<evidence type="ECO:0000313" key="2">
    <source>
        <dbReference type="Proteomes" id="UP000317199"/>
    </source>
</evidence>
<proteinExistence type="predicted"/>
<keyword evidence="2" id="KW-1185">Reference proteome</keyword>
<name>A0A514BTL6_9GAMM</name>
<dbReference type="RefSeq" id="WP_141624048.1">
    <property type="nucleotide sequence ID" value="NZ_CP041242.1"/>
</dbReference>
<dbReference type="OrthoDB" id="6829668at2"/>
<dbReference type="EMBL" id="CP041242">
    <property type="protein sequence ID" value="QDH70716.1"/>
    <property type="molecule type" value="Genomic_DNA"/>
</dbReference>
<sequence>MEGFLEGHSIIGGVVRYHDLAYLLATDDALIEEGVAHTRVITIDQGDWGGDDLDWLAGSAAVCQLPEEKFVLMERKGSGSWMCGGGEVSEEMFDPALPPPSTRGYIRELRAIADDASGGMLYAAGTCRQLYRRDAPCRWTRLDIWGDDDSDELLERSFESVDGYSTCEIYTVGWEGEIWTFDGTQWQQADSPTGLALYKVVCAPDGTVYAAGSEGVLVAGRGNQWRLIDHGATEEDIWGLAWFDGSLYLSTMEMLYRLVDGRLVPVDFGDCDIPSTCHHLSAADGVLWSIGAQDVVQFDGTEWTRIY</sequence>